<evidence type="ECO:0000313" key="1">
    <source>
        <dbReference type="EMBL" id="UYV66033.1"/>
    </source>
</evidence>
<evidence type="ECO:0000313" key="2">
    <source>
        <dbReference type="Proteomes" id="UP001235939"/>
    </source>
</evidence>
<proteinExistence type="predicted"/>
<sequence>MLGLPGSCPADPELPGGAELGKFKSISLLARGSKRSRTGDETRCFLFYPQTKKQSLECHTLSSPRKNKVRLDKSKGKVMLVVFFDYQELVYYEFIKEGLLLINRYTKKYLCAFVMR</sequence>
<dbReference type="Gene3D" id="3.30.420.10">
    <property type="entry name" value="Ribonuclease H-like superfamily/Ribonuclease H"/>
    <property type="match status" value="1"/>
</dbReference>
<protein>
    <submittedName>
        <fullName evidence="1">Uncharacterized protein</fullName>
    </submittedName>
</protein>
<name>A0ABY6KB88_9ARAC</name>
<dbReference type="EMBL" id="CP092865">
    <property type="protein sequence ID" value="UYV66033.1"/>
    <property type="molecule type" value="Genomic_DNA"/>
</dbReference>
<dbReference type="Proteomes" id="UP001235939">
    <property type="component" value="Chromosome 03"/>
</dbReference>
<gene>
    <name evidence="1" type="ORF">LAZ67_3006245</name>
</gene>
<keyword evidence="2" id="KW-1185">Reference proteome</keyword>
<accession>A0ABY6KB88</accession>
<organism evidence="1 2">
    <name type="scientific">Cordylochernes scorpioides</name>
    <dbReference type="NCBI Taxonomy" id="51811"/>
    <lineage>
        <taxon>Eukaryota</taxon>
        <taxon>Metazoa</taxon>
        <taxon>Ecdysozoa</taxon>
        <taxon>Arthropoda</taxon>
        <taxon>Chelicerata</taxon>
        <taxon>Arachnida</taxon>
        <taxon>Pseudoscorpiones</taxon>
        <taxon>Cheliferoidea</taxon>
        <taxon>Chernetidae</taxon>
        <taxon>Cordylochernes</taxon>
    </lineage>
</organism>
<dbReference type="InterPro" id="IPR036397">
    <property type="entry name" value="RNaseH_sf"/>
</dbReference>
<reference evidence="1 2" key="1">
    <citation type="submission" date="2022-01" db="EMBL/GenBank/DDBJ databases">
        <title>A chromosomal length assembly of Cordylochernes scorpioides.</title>
        <authorList>
            <person name="Zeh D."/>
            <person name="Zeh J."/>
        </authorList>
    </citation>
    <scope>NUCLEOTIDE SEQUENCE [LARGE SCALE GENOMIC DNA]</scope>
    <source>
        <strain evidence="1">IN4F17</strain>
        <tissue evidence="1">Whole Body</tissue>
    </source>
</reference>